<gene>
    <name evidence="3" type="ORF">AX774_g4734</name>
    <name evidence="2" type="ORF">AX774_g4938</name>
</gene>
<keyword evidence="4" id="KW-1185">Reference proteome</keyword>
<feature type="compositionally biased region" description="Basic and acidic residues" evidence="1">
    <location>
        <begin position="140"/>
        <end position="179"/>
    </location>
</feature>
<reference evidence="2" key="2">
    <citation type="submission" date="2017-01" db="EMBL/GenBank/DDBJ databases">
        <authorList>
            <person name="Mah S.A."/>
            <person name="Swanson W.J."/>
            <person name="Moy G.W."/>
            <person name="Vacquier V.D."/>
        </authorList>
    </citation>
    <scope>NUCLEOTIDE SEQUENCE [LARGE SCALE GENOMIC DNA]</scope>
    <source>
        <strain evidence="2">COL-18-3</strain>
    </source>
</reference>
<dbReference type="OrthoDB" id="5593756at2759"/>
<evidence type="ECO:0000313" key="3">
    <source>
        <dbReference type="EMBL" id="OMH81807.1"/>
    </source>
</evidence>
<dbReference type="EMBL" id="LSSK01000815">
    <property type="protein sequence ID" value="OMH81807.1"/>
    <property type="molecule type" value="Genomic_DNA"/>
</dbReference>
<dbReference type="Proteomes" id="UP000188320">
    <property type="component" value="Unassembled WGS sequence"/>
</dbReference>
<sequence>MFDFQDPWGDSTVEPVQLNYPSRACLDDVVLPPMYDKAYIAASGNDGSVMREDLVKLLNKAELSVLTLEEILILAVPERSGPVSRQSFNLALALISLAQRALTEPVFYDFDEEEFRTQQPDADKPSLIGNEESSINDSWGGKEGKGARSRESFSKKSVDNRDRKFSTGTVKTEESESRRSVEENLSEILSKLKLVDGDDLSQFALEEDPIDVVESAERGGVVFKHINYDITTKVSLALLKILHAPI</sequence>
<comment type="caution">
    <text evidence="2">The sequence shown here is derived from an EMBL/GenBank/DDBJ whole genome shotgun (WGS) entry which is preliminary data.</text>
</comment>
<reference evidence="4" key="1">
    <citation type="submission" date="2017-01" db="EMBL/GenBank/DDBJ databases">
        <authorList>
            <person name="Wang Y."/>
            <person name="White M."/>
            <person name="Kvist S."/>
            <person name="Moncalvo J.-M."/>
        </authorList>
    </citation>
    <scope>NUCLEOTIDE SEQUENCE [LARGE SCALE GENOMIC DNA]</scope>
    <source>
        <strain evidence="4">COL-18-3</strain>
    </source>
</reference>
<feature type="region of interest" description="Disordered" evidence="1">
    <location>
        <begin position="118"/>
        <end position="179"/>
    </location>
</feature>
<dbReference type="Gene3D" id="1.10.238.10">
    <property type="entry name" value="EF-hand"/>
    <property type="match status" value="1"/>
</dbReference>
<dbReference type="EMBL" id="LSSK01000862">
    <property type="protein sequence ID" value="OMH81602.1"/>
    <property type="molecule type" value="Genomic_DNA"/>
</dbReference>
<proteinExistence type="predicted"/>
<protein>
    <submittedName>
        <fullName evidence="2">Uncharacterized protein</fullName>
    </submittedName>
</protein>
<evidence type="ECO:0000313" key="4">
    <source>
        <dbReference type="Proteomes" id="UP000188320"/>
    </source>
</evidence>
<organism evidence="2 4">
    <name type="scientific">Zancudomyces culisetae</name>
    <name type="common">Gut fungus</name>
    <name type="synonym">Smittium culisetae</name>
    <dbReference type="NCBI Taxonomy" id="1213189"/>
    <lineage>
        <taxon>Eukaryota</taxon>
        <taxon>Fungi</taxon>
        <taxon>Fungi incertae sedis</taxon>
        <taxon>Zoopagomycota</taxon>
        <taxon>Kickxellomycotina</taxon>
        <taxon>Harpellomycetes</taxon>
        <taxon>Harpellales</taxon>
        <taxon>Legeriomycetaceae</taxon>
        <taxon>Zancudomyces</taxon>
    </lineage>
</organism>
<name>A0A1R1PL49_ZANCU</name>
<evidence type="ECO:0000256" key="1">
    <source>
        <dbReference type="SAM" id="MobiDB-lite"/>
    </source>
</evidence>
<evidence type="ECO:0000313" key="2">
    <source>
        <dbReference type="EMBL" id="OMH81602.1"/>
    </source>
</evidence>
<accession>A0A1R1PL49</accession>
<dbReference type="AlphaFoldDB" id="A0A1R1PL49"/>